<dbReference type="EMBL" id="CM042881">
    <property type="protein sequence ID" value="KAI4385512.1"/>
    <property type="molecule type" value="Genomic_DNA"/>
</dbReference>
<gene>
    <name evidence="1" type="ORF">MLD38_003529</name>
</gene>
<accession>A0ACB9S2R4</accession>
<comment type="caution">
    <text evidence="1">The sequence shown here is derived from an EMBL/GenBank/DDBJ whole genome shotgun (WGS) entry which is preliminary data.</text>
</comment>
<reference evidence="2" key="1">
    <citation type="journal article" date="2023" name="Front. Plant Sci.">
        <title>Chromosomal-level genome assembly of Melastoma candidum provides insights into trichome evolution.</title>
        <authorList>
            <person name="Zhong Y."/>
            <person name="Wu W."/>
            <person name="Sun C."/>
            <person name="Zou P."/>
            <person name="Liu Y."/>
            <person name="Dai S."/>
            <person name="Zhou R."/>
        </authorList>
    </citation>
    <scope>NUCLEOTIDE SEQUENCE [LARGE SCALE GENOMIC DNA]</scope>
</reference>
<protein>
    <submittedName>
        <fullName evidence="1">Uncharacterized protein</fullName>
    </submittedName>
</protein>
<evidence type="ECO:0000313" key="2">
    <source>
        <dbReference type="Proteomes" id="UP001057402"/>
    </source>
</evidence>
<sequence>MSLRDPKVLTALQVQLQLCGATMESESIEATLHYQMAYRVQNHALDISMPNDSHDALLIVADYHNQKAPTCIHIPRQIPRAELLKLLPERWVTNYEQIKKQTAPVAPIQSTSPVFIRNREGSVTIKFDRSQEKEPATPPIFPTMFMVQPVPKRKKPDSLNKIIHSFDGQGNPTFLFRDPQSQYCYWDVGKCPANCDCDDCEEPDYSKQKNKTSCQKRRNLPESDNDSDSEDDNSCQRPMINKMVKDLTLHQRYKLEDPTVGPLGQPSGKFNYMLNILAK</sequence>
<name>A0ACB9S2R4_9MYRT</name>
<evidence type="ECO:0000313" key="1">
    <source>
        <dbReference type="EMBL" id="KAI4385512.1"/>
    </source>
</evidence>
<proteinExistence type="predicted"/>
<organism evidence="1 2">
    <name type="scientific">Melastoma candidum</name>
    <dbReference type="NCBI Taxonomy" id="119954"/>
    <lineage>
        <taxon>Eukaryota</taxon>
        <taxon>Viridiplantae</taxon>
        <taxon>Streptophyta</taxon>
        <taxon>Embryophyta</taxon>
        <taxon>Tracheophyta</taxon>
        <taxon>Spermatophyta</taxon>
        <taxon>Magnoliopsida</taxon>
        <taxon>eudicotyledons</taxon>
        <taxon>Gunneridae</taxon>
        <taxon>Pentapetalae</taxon>
        <taxon>rosids</taxon>
        <taxon>malvids</taxon>
        <taxon>Myrtales</taxon>
        <taxon>Melastomataceae</taxon>
        <taxon>Melastomatoideae</taxon>
        <taxon>Melastomateae</taxon>
        <taxon>Melastoma</taxon>
    </lineage>
</organism>
<dbReference type="Proteomes" id="UP001057402">
    <property type="component" value="Chromosome 2"/>
</dbReference>
<keyword evidence="2" id="KW-1185">Reference proteome</keyword>